<feature type="transmembrane region" description="Helical" evidence="5">
    <location>
        <begin position="29"/>
        <end position="48"/>
    </location>
</feature>
<feature type="domain" description="ABC transmembrane type-1" evidence="6">
    <location>
        <begin position="34"/>
        <end position="237"/>
    </location>
</feature>
<evidence type="ECO:0000256" key="5">
    <source>
        <dbReference type="SAM" id="Phobius"/>
    </source>
</evidence>
<dbReference type="SUPFAM" id="SSF90123">
    <property type="entry name" value="ABC transporter transmembrane region"/>
    <property type="match status" value="1"/>
</dbReference>
<evidence type="ECO:0000313" key="8">
    <source>
        <dbReference type="Proteomes" id="UP000185490"/>
    </source>
</evidence>
<evidence type="ECO:0000259" key="6">
    <source>
        <dbReference type="PROSITE" id="PS50929"/>
    </source>
</evidence>
<feature type="transmembrane region" description="Helical" evidence="5">
    <location>
        <begin position="167"/>
        <end position="189"/>
    </location>
</feature>
<accession>A0ABM6GGR1</accession>
<evidence type="ECO:0000256" key="2">
    <source>
        <dbReference type="ARBA" id="ARBA00022692"/>
    </source>
</evidence>
<dbReference type="PANTHER" id="PTHR43394:SF1">
    <property type="entry name" value="ATP-BINDING CASSETTE SUB-FAMILY B MEMBER 10, MITOCHONDRIAL"/>
    <property type="match status" value="1"/>
</dbReference>
<dbReference type="Gene3D" id="1.20.1560.10">
    <property type="entry name" value="ABC transporter type 1, transmembrane domain"/>
    <property type="match status" value="1"/>
</dbReference>
<comment type="subcellular location">
    <subcellularLocation>
        <location evidence="1">Cell membrane</location>
        <topology evidence="1">Multi-pass membrane protein</topology>
    </subcellularLocation>
</comment>
<evidence type="ECO:0000313" key="7">
    <source>
        <dbReference type="EMBL" id="APT74789.1"/>
    </source>
</evidence>
<dbReference type="PANTHER" id="PTHR43394">
    <property type="entry name" value="ATP-DEPENDENT PERMEASE MDL1, MITOCHONDRIAL"/>
    <property type="match status" value="1"/>
</dbReference>
<proteinExistence type="predicted"/>
<dbReference type="PROSITE" id="PS50929">
    <property type="entry name" value="ABC_TM1F"/>
    <property type="match status" value="1"/>
</dbReference>
<keyword evidence="3 5" id="KW-1133">Transmembrane helix</keyword>
<keyword evidence="4 5" id="KW-0472">Membrane</keyword>
<dbReference type="InterPro" id="IPR011527">
    <property type="entry name" value="ABC1_TM_dom"/>
</dbReference>
<reference evidence="7 8" key="1">
    <citation type="submission" date="2014-02" db="EMBL/GenBank/DDBJ databases">
        <title>Diversity of Thermotogales isolates from hydrothermal vents.</title>
        <authorList>
            <person name="Haverkamp T.H.A."/>
            <person name="Lossouarn J."/>
            <person name="Geslin C."/>
            <person name="Nesbo C.L."/>
        </authorList>
    </citation>
    <scope>NUCLEOTIDE SEQUENCE [LARGE SCALE GENOMIC DNA]</scope>
    <source>
        <strain evidence="7 8">431</strain>
    </source>
</reference>
<dbReference type="Pfam" id="PF00664">
    <property type="entry name" value="ABC_membrane"/>
    <property type="match status" value="1"/>
</dbReference>
<dbReference type="InterPro" id="IPR036640">
    <property type="entry name" value="ABC1_TM_sf"/>
</dbReference>
<organism evidence="7 8">
    <name type="scientific">Thermosipho melanesiensis</name>
    <dbReference type="NCBI Taxonomy" id="46541"/>
    <lineage>
        <taxon>Bacteria</taxon>
        <taxon>Thermotogati</taxon>
        <taxon>Thermotogota</taxon>
        <taxon>Thermotogae</taxon>
        <taxon>Thermotogales</taxon>
        <taxon>Fervidobacteriaceae</taxon>
        <taxon>Thermosipho</taxon>
    </lineage>
</organism>
<gene>
    <name evidence="7" type="ORF">BW47_00040</name>
</gene>
<evidence type="ECO:0000256" key="1">
    <source>
        <dbReference type="ARBA" id="ARBA00004651"/>
    </source>
</evidence>
<dbReference type="Proteomes" id="UP000185490">
    <property type="component" value="Chromosome"/>
</dbReference>
<keyword evidence="2 5" id="KW-0812">Transmembrane</keyword>
<feature type="transmembrane region" description="Helical" evidence="5">
    <location>
        <begin position="143"/>
        <end position="161"/>
    </location>
</feature>
<keyword evidence="8" id="KW-1185">Reference proteome</keyword>
<evidence type="ECO:0000256" key="3">
    <source>
        <dbReference type="ARBA" id="ARBA00022989"/>
    </source>
</evidence>
<name>A0ABM6GGR1_9BACT</name>
<sequence>MGITVKIEGRKSKQSKLKEVLIKNNKKRFLSSYFVAFISVLLAVYLILLEKDMINSIVGKNYTDTVRIVYYILIFICLELIFEYLKKLLTGRTVERITTGLRNRLSEKLIFSEYSQVNKQKRGDVVSMVTNDLELIKEFLTQYIDLFYQLSIFCIALFFAAKMDFKMTLVTFVVIPIGFLIILMISLPIKIHTSIQQEMSGNANIIFSEAVNSMDVLKAYKKAYKIEGFFLEKFKKI</sequence>
<dbReference type="EMBL" id="CP007389">
    <property type="protein sequence ID" value="APT74789.1"/>
    <property type="molecule type" value="Genomic_DNA"/>
</dbReference>
<protein>
    <recommendedName>
        <fullName evidence="6">ABC transmembrane type-1 domain-containing protein</fullName>
    </recommendedName>
</protein>
<dbReference type="InterPro" id="IPR039421">
    <property type="entry name" value="Type_1_exporter"/>
</dbReference>
<feature type="transmembrane region" description="Helical" evidence="5">
    <location>
        <begin position="68"/>
        <end position="85"/>
    </location>
</feature>
<evidence type="ECO:0000256" key="4">
    <source>
        <dbReference type="ARBA" id="ARBA00023136"/>
    </source>
</evidence>